<evidence type="ECO:0000259" key="2">
    <source>
        <dbReference type="Pfam" id="PF18912"/>
    </source>
</evidence>
<protein>
    <submittedName>
        <fullName evidence="3">ComF family protein</fullName>
    </submittedName>
</protein>
<dbReference type="EMBL" id="JAGSND010000005">
    <property type="protein sequence ID" value="MBR0598185.1"/>
    <property type="molecule type" value="Genomic_DNA"/>
</dbReference>
<dbReference type="InterPro" id="IPR000836">
    <property type="entry name" value="PRTase_dom"/>
</dbReference>
<proteinExistence type="inferred from homology"/>
<evidence type="ECO:0000313" key="3">
    <source>
        <dbReference type="EMBL" id="MBR0598185.1"/>
    </source>
</evidence>
<evidence type="ECO:0000256" key="1">
    <source>
        <dbReference type="ARBA" id="ARBA00008007"/>
    </source>
</evidence>
<evidence type="ECO:0000313" key="4">
    <source>
        <dbReference type="Proteomes" id="UP000675664"/>
    </source>
</evidence>
<reference evidence="3" key="2">
    <citation type="submission" date="2021-04" db="EMBL/GenBank/DDBJ databases">
        <authorList>
            <person name="Liu J."/>
        </authorList>
    </citation>
    <scope>NUCLEOTIDE SEQUENCE</scope>
    <source>
        <strain evidence="3">BAD-6</strain>
    </source>
</reference>
<dbReference type="InterPro" id="IPR044005">
    <property type="entry name" value="DZR_2"/>
</dbReference>
<dbReference type="PANTHER" id="PTHR47505:SF1">
    <property type="entry name" value="DNA UTILIZATION PROTEIN YHGH"/>
    <property type="match status" value="1"/>
</dbReference>
<keyword evidence="4" id="KW-1185">Reference proteome</keyword>
<feature type="domain" description="Double zinc ribbon" evidence="2">
    <location>
        <begin position="25"/>
        <end position="85"/>
    </location>
</feature>
<dbReference type="InterPro" id="IPR029057">
    <property type="entry name" value="PRTase-like"/>
</dbReference>
<organism evidence="3 4">
    <name type="scientific">Sinanaerobacter chloroacetimidivorans</name>
    <dbReference type="NCBI Taxonomy" id="2818044"/>
    <lineage>
        <taxon>Bacteria</taxon>
        <taxon>Bacillati</taxon>
        <taxon>Bacillota</taxon>
        <taxon>Clostridia</taxon>
        <taxon>Peptostreptococcales</taxon>
        <taxon>Anaerovoracaceae</taxon>
        <taxon>Sinanaerobacter</taxon>
    </lineage>
</organism>
<accession>A0A8J7W2Q4</accession>
<dbReference type="RefSeq" id="WP_227018308.1">
    <property type="nucleotide sequence ID" value="NZ_JAGSND010000005.1"/>
</dbReference>
<dbReference type="CDD" id="cd06223">
    <property type="entry name" value="PRTases_typeI"/>
    <property type="match status" value="1"/>
</dbReference>
<comment type="caution">
    <text evidence="3">The sequence shown here is derived from an EMBL/GenBank/DDBJ whole genome shotgun (WGS) entry which is preliminary data.</text>
</comment>
<dbReference type="AlphaFoldDB" id="A0A8J7W2Q4"/>
<gene>
    <name evidence="3" type="ORF">KCX82_09895</name>
</gene>
<comment type="similarity">
    <text evidence="1">Belongs to the ComF/GntX family.</text>
</comment>
<dbReference type="SUPFAM" id="SSF53271">
    <property type="entry name" value="PRTase-like"/>
    <property type="match status" value="1"/>
</dbReference>
<dbReference type="InterPro" id="IPR051910">
    <property type="entry name" value="ComF/GntX_DNA_util-trans"/>
</dbReference>
<reference evidence="3" key="1">
    <citation type="submission" date="2021-04" db="EMBL/GenBank/DDBJ databases">
        <title>Sinoanaerobacter chloroacetimidivorans sp. nov., an obligate anaerobic bacterium isolated from anaerobic sludge.</title>
        <authorList>
            <person name="Bao Y."/>
        </authorList>
    </citation>
    <scope>NUCLEOTIDE SEQUENCE</scope>
    <source>
        <strain evidence="3">BAD-6</strain>
    </source>
</reference>
<dbReference type="Pfam" id="PF18912">
    <property type="entry name" value="DZR_2"/>
    <property type="match status" value="1"/>
</dbReference>
<dbReference type="Gene3D" id="3.40.50.2020">
    <property type="match status" value="1"/>
</dbReference>
<dbReference type="PANTHER" id="PTHR47505">
    <property type="entry name" value="DNA UTILIZATION PROTEIN YHGH"/>
    <property type="match status" value="1"/>
</dbReference>
<sequence>MIKRITDSSAASPGALCRLLWESMLELLYPSNIYCICCDNLIDDSRPYSLCDDCLTNLHWANERTCRCCGKILKEGYRWDICTDCSSASHSFEKGFACTEYGGAEKNMLLRFKFKEKAYYGEKLAEIMFDRIQPEELDVDLILPVPMHKRKEKRRGYNQAAILAYHLSRYMKIPFRKNILLRSRETMPMKGLGAVERRANIENAFTVSRGWDTIIKNKKILLVDDIYTTGSTADACADVLLAAGALRVYVLVFAAGANRTV</sequence>
<name>A0A8J7W2Q4_9FIRM</name>
<dbReference type="Proteomes" id="UP000675664">
    <property type="component" value="Unassembled WGS sequence"/>
</dbReference>